<dbReference type="Pfam" id="PF07534">
    <property type="entry name" value="TLD"/>
    <property type="match status" value="1"/>
</dbReference>
<evidence type="ECO:0000313" key="3">
    <source>
        <dbReference type="EMBL" id="OXU24973.1"/>
    </source>
</evidence>
<feature type="domain" description="TLDc" evidence="2">
    <location>
        <begin position="310"/>
        <end position="472"/>
    </location>
</feature>
<feature type="region of interest" description="Disordered" evidence="1">
    <location>
        <begin position="1"/>
        <end position="57"/>
    </location>
</feature>
<dbReference type="PROSITE" id="PS51886">
    <property type="entry name" value="TLDC"/>
    <property type="match status" value="1"/>
</dbReference>
<dbReference type="InterPro" id="IPR006571">
    <property type="entry name" value="TLDc_dom"/>
</dbReference>
<evidence type="ECO:0000313" key="4">
    <source>
        <dbReference type="Proteomes" id="UP000215335"/>
    </source>
</evidence>
<keyword evidence="4" id="KW-1185">Reference proteome</keyword>
<proteinExistence type="predicted"/>
<evidence type="ECO:0000256" key="1">
    <source>
        <dbReference type="SAM" id="MobiDB-lite"/>
    </source>
</evidence>
<dbReference type="AlphaFoldDB" id="A0A232F3F1"/>
<feature type="compositionally biased region" description="Low complexity" evidence="1">
    <location>
        <begin position="35"/>
        <end position="50"/>
    </location>
</feature>
<sequence length="526" mass="58869">MGNQVARNGNGAVKKTGKALAATHDASKSQAVAGPNSQQQQQPNMSRSSSGADIQNNSHTQFLPIDRLAKILTEISQKEEAVNGITKTIFQKYLFPHYPEVADRLFAYLHASSRATTAHLGQSAFKQQAEKFLAIMNDQTVLENYVKMFADNKDGNEITSNGLRELLMVSYRLAMTGNSAGGSCMQLFNTVSAVVTACFHGKDTLSVSFVSNWLWQNCPRIVHGMHRYVIHILTTAYRSGKSLMSSEQSGPHMVPSTPILDQPDNVDFSEALLPISHVWLLATTLPSCYTKFFIVTMITKFYIYKLIISSIEEEPHQDGMQALITKMSGVVCPRHWTLLYNTNQHGAGSNRFLHHVLGYKGPTLLFIRGVSNTDDRRQYPTYCVCSAVEWRESHLYWGNEDSMVIELLPNYKVVEKGTKLLYLNTSIRGYPQGLRAGADPRNPCVIVDQAFNEVTFAGVPYQLASLEVWGCGDAKSREKQLEIKKWQVKEAEKQRVVKLSTAEWLDHPDRYLLELAGRPSYNTTSS</sequence>
<comment type="caution">
    <text evidence="3">The sequence shown here is derived from an EMBL/GenBank/DDBJ whole genome shotgun (WGS) entry which is preliminary data.</text>
</comment>
<evidence type="ECO:0000259" key="2">
    <source>
        <dbReference type="PROSITE" id="PS51886"/>
    </source>
</evidence>
<dbReference type="EMBL" id="NNAY01001153">
    <property type="protein sequence ID" value="OXU24973.1"/>
    <property type="molecule type" value="Genomic_DNA"/>
</dbReference>
<dbReference type="OrthoDB" id="289228at2759"/>
<protein>
    <recommendedName>
        <fullName evidence="2">TLDc domain-containing protein</fullName>
    </recommendedName>
</protein>
<dbReference type="Proteomes" id="UP000215335">
    <property type="component" value="Unassembled WGS sequence"/>
</dbReference>
<reference evidence="3 4" key="1">
    <citation type="journal article" date="2017" name="Curr. Biol.">
        <title>The Evolution of Venom by Co-option of Single-Copy Genes.</title>
        <authorList>
            <person name="Martinson E.O."/>
            <person name="Mrinalini"/>
            <person name="Kelkar Y.D."/>
            <person name="Chang C.H."/>
            <person name="Werren J.H."/>
        </authorList>
    </citation>
    <scope>NUCLEOTIDE SEQUENCE [LARGE SCALE GENOMIC DNA]</scope>
    <source>
        <strain evidence="3 4">Alberta</strain>
        <tissue evidence="3">Whole body</tissue>
    </source>
</reference>
<gene>
    <name evidence="3" type="ORF">TSAR_010895</name>
</gene>
<accession>A0A232F3F1</accession>
<organism evidence="3 4">
    <name type="scientific">Trichomalopsis sarcophagae</name>
    <dbReference type="NCBI Taxonomy" id="543379"/>
    <lineage>
        <taxon>Eukaryota</taxon>
        <taxon>Metazoa</taxon>
        <taxon>Ecdysozoa</taxon>
        <taxon>Arthropoda</taxon>
        <taxon>Hexapoda</taxon>
        <taxon>Insecta</taxon>
        <taxon>Pterygota</taxon>
        <taxon>Neoptera</taxon>
        <taxon>Endopterygota</taxon>
        <taxon>Hymenoptera</taxon>
        <taxon>Apocrita</taxon>
        <taxon>Proctotrupomorpha</taxon>
        <taxon>Chalcidoidea</taxon>
        <taxon>Pteromalidae</taxon>
        <taxon>Pteromalinae</taxon>
        <taxon>Trichomalopsis</taxon>
    </lineage>
</organism>
<name>A0A232F3F1_9HYME</name>
<dbReference type="SMART" id="SM00584">
    <property type="entry name" value="TLDc"/>
    <property type="match status" value="1"/>
</dbReference>